<dbReference type="Pfam" id="PF13333">
    <property type="entry name" value="rve_2"/>
    <property type="match status" value="1"/>
</dbReference>
<dbReference type="Pfam" id="PF13276">
    <property type="entry name" value="HTH_21"/>
    <property type="match status" value="1"/>
</dbReference>
<proteinExistence type="predicted"/>
<dbReference type="RefSeq" id="WP_149295461.1">
    <property type="nucleotide sequence ID" value="NZ_CP043473.1"/>
</dbReference>
<dbReference type="PANTHER" id="PTHR46889:SF4">
    <property type="entry name" value="TRANSPOSASE INSO FOR INSERTION SEQUENCE ELEMENT IS911B-RELATED"/>
    <property type="match status" value="1"/>
</dbReference>
<dbReference type="Gene3D" id="1.10.10.60">
    <property type="entry name" value="Homeodomain-like"/>
    <property type="match status" value="1"/>
</dbReference>
<dbReference type="InterPro" id="IPR036397">
    <property type="entry name" value="RNaseH_sf"/>
</dbReference>
<dbReference type="EMBL" id="CP043473">
    <property type="protein sequence ID" value="QEL55090.1"/>
    <property type="molecule type" value="Genomic_DNA"/>
</dbReference>
<dbReference type="GO" id="GO:0006313">
    <property type="term" value="P:DNA transposition"/>
    <property type="evidence" value="ECO:0007669"/>
    <property type="project" value="InterPro"/>
</dbReference>
<dbReference type="AlphaFoldDB" id="A0A5C1DEC3"/>
<protein>
    <submittedName>
        <fullName evidence="2">IS3 family transposase</fullName>
    </submittedName>
</protein>
<dbReference type="KEGG" id="chrm:FYK34_05665"/>
<evidence type="ECO:0000313" key="2">
    <source>
        <dbReference type="EMBL" id="QEL55090.1"/>
    </source>
</evidence>
<name>A0A5C1DEC3_9NEIS</name>
<organism evidence="2 3">
    <name type="scientific">Chromobacterium paludis</name>
    <dbReference type="NCBI Taxonomy" id="2605945"/>
    <lineage>
        <taxon>Bacteria</taxon>
        <taxon>Pseudomonadati</taxon>
        <taxon>Pseudomonadota</taxon>
        <taxon>Betaproteobacteria</taxon>
        <taxon>Neisseriales</taxon>
        <taxon>Chromobacteriaceae</taxon>
        <taxon>Chromobacterium</taxon>
    </lineage>
</organism>
<dbReference type="GO" id="GO:0003677">
    <property type="term" value="F:DNA binding"/>
    <property type="evidence" value="ECO:0007669"/>
    <property type="project" value="InterPro"/>
</dbReference>
<dbReference type="InterPro" id="IPR001584">
    <property type="entry name" value="Integrase_cat-core"/>
</dbReference>
<evidence type="ECO:0000313" key="3">
    <source>
        <dbReference type="Proteomes" id="UP000322079"/>
    </source>
</evidence>
<dbReference type="Pfam" id="PF01527">
    <property type="entry name" value="HTH_Tnp_1"/>
    <property type="match status" value="1"/>
</dbReference>
<dbReference type="PROSITE" id="PS50994">
    <property type="entry name" value="INTEGRASE"/>
    <property type="match status" value="1"/>
</dbReference>
<sequence length="390" mass="44916">MYKIPRQSYTAEFKLEAVRQVESEGKPQAQVARELGIAEQTLANWRKAHQAGKLTGGTGKPITPEQMELSRLRAENARLRMELEILGKSDGVLREEVAVKYAWIDRMRDAYPLQSLCRVLSVSTSGFADWKGCGGPTLWLSDAQLLVLIRSVHAELNGAYGSPRIYQELKSRGFPVSKARIRRLMTRHGIRARHKRRYKATTNSKHALPVAPNLLNRQFDVAAPDQVWTTDITYIPTREGWLYLAVVMDLYSRMIVGWAMDGRMTRELVMDALRMARFRRKPAPGLLHHSDRGSQYCSHDYQARLTEYGMRASMSRKGNCWDNAPMESFFNSLKNERVFHEDYATRAEAKQDLFEYIEVFYNRKRRHSSLGYRTPERQYAAWFEDAGKAA</sequence>
<dbReference type="InterPro" id="IPR048020">
    <property type="entry name" value="Transpos_IS3"/>
</dbReference>
<gene>
    <name evidence="2" type="ORF">FYK34_05665</name>
</gene>
<dbReference type="GO" id="GO:0004803">
    <property type="term" value="F:transposase activity"/>
    <property type="evidence" value="ECO:0007669"/>
    <property type="project" value="InterPro"/>
</dbReference>
<dbReference type="Pfam" id="PF00665">
    <property type="entry name" value="rve"/>
    <property type="match status" value="1"/>
</dbReference>
<dbReference type="NCBIfam" id="NF033516">
    <property type="entry name" value="transpos_IS3"/>
    <property type="match status" value="1"/>
</dbReference>
<dbReference type="InterPro" id="IPR050900">
    <property type="entry name" value="Transposase_IS3/IS150/IS904"/>
</dbReference>
<dbReference type="InterPro" id="IPR009057">
    <property type="entry name" value="Homeodomain-like_sf"/>
</dbReference>
<dbReference type="SUPFAM" id="SSF53098">
    <property type="entry name" value="Ribonuclease H-like"/>
    <property type="match status" value="1"/>
</dbReference>
<feature type="domain" description="Integrase catalytic" evidence="1">
    <location>
        <begin position="220"/>
        <end position="383"/>
    </location>
</feature>
<reference evidence="2 3" key="1">
    <citation type="submission" date="2019-08" db="EMBL/GenBank/DDBJ databases">
        <title>Chromobacterium paludis, a novel bacterium isolated from a Maryland marsh pond.</title>
        <authorList>
            <person name="Blackburn M.B."/>
            <person name="Gundersen-Rindal D.E."/>
        </authorList>
    </citation>
    <scope>NUCLEOTIDE SEQUENCE [LARGE SCALE GENOMIC DNA]</scope>
    <source>
        <strain evidence="3">IIBBL 257-1</strain>
    </source>
</reference>
<dbReference type="GO" id="GO:0015074">
    <property type="term" value="P:DNA integration"/>
    <property type="evidence" value="ECO:0007669"/>
    <property type="project" value="InterPro"/>
</dbReference>
<dbReference type="Gene3D" id="3.30.420.10">
    <property type="entry name" value="Ribonuclease H-like superfamily/Ribonuclease H"/>
    <property type="match status" value="1"/>
</dbReference>
<dbReference type="InterPro" id="IPR012337">
    <property type="entry name" value="RNaseH-like_sf"/>
</dbReference>
<dbReference type="InterPro" id="IPR002514">
    <property type="entry name" value="Transposase_8"/>
</dbReference>
<accession>A0A5C1DEC3</accession>
<keyword evidence="3" id="KW-1185">Reference proteome</keyword>
<evidence type="ECO:0000259" key="1">
    <source>
        <dbReference type="PROSITE" id="PS50994"/>
    </source>
</evidence>
<dbReference type="PANTHER" id="PTHR46889">
    <property type="entry name" value="TRANSPOSASE INSF FOR INSERTION SEQUENCE IS3B-RELATED"/>
    <property type="match status" value="1"/>
</dbReference>
<dbReference type="InterPro" id="IPR025948">
    <property type="entry name" value="HTH-like_dom"/>
</dbReference>
<dbReference type="SUPFAM" id="SSF46689">
    <property type="entry name" value="Homeodomain-like"/>
    <property type="match status" value="1"/>
</dbReference>
<dbReference type="Proteomes" id="UP000322079">
    <property type="component" value="Chromosome"/>
</dbReference>